<name>A0AAU9AC36_LYSEN</name>
<accession>A0AAU9AC36</accession>
<sequence>MAKPLPAQLRSMVDELAKQQGIPPGAARDIEAAIASSPYLAAVMSDAANQRTLKHIGVSAEEHEGGHYDKESGTVFISADSFTNKWLKDRTRLDIITNTLGHETGHALTANARSLELQRFSNDVDIALNDGVGNASYVDLTRESQRYLDFTRRDEALAELVGLNALASRVSGGRADEFDRLQFLKRAAPTTNCVSLSEGNSKATLAPGIDLRADGMQLTGNRFKSPAVEAVAACHYDQGALLGRHGDSNYRNYYGVQVFATIASAHNDAATGTSQAVPEVRLDLQRLKLDLAQVERNGVDLGIPSNSFGFTDTSYGKLELRTVRDTGLGMDKAPKDAVAERVVPAPVRADSPGHPDHPVFVMFHRAVSADGRWSEAEARNLAAAGVAAVKADPTVGANLTGVVIGRAADGSTSLIGYASPHGPAGPHHHLAINADNAARTPAEKSLERVEQLNQQQTPQHPMQGLDAPSQNGPKMTL</sequence>
<feature type="compositionally biased region" description="Basic and acidic residues" evidence="1">
    <location>
        <begin position="441"/>
        <end position="450"/>
    </location>
</feature>
<dbReference type="RefSeq" id="WP_145959946.1">
    <property type="nucleotide sequence ID" value="NZ_AP014940.1"/>
</dbReference>
<dbReference type="GeneID" id="83062543"/>
<proteinExistence type="predicted"/>
<feature type="compositionally biased region" description="Polar residues" evidence="1">
    <location>
        <begin position="468"/>
        <end position="477"/>
    </location>
</feature>
<organism evidence="2 3">
    <name type="scientific">Lysobacter enzymogenes</name>
    <dbReference type="NCBI Taxonomy" id="69"/>
    <lineage>
        <taxon>Bacteria</taxon>
        <taxon>Pseudomonadati</taxon>
        <taxon>Pseudomonadota</taxon>
        <taxon>Gammaproteobacteria</taxon>
        <taxon>Lysobacterales</taxon>
        <taxon>Lysobacteraceae</taxon>
        <taxon>Lysobacter</taxon>
    </lineage>
</organism>
<gene>
    <name evidence="2" type="ORF">LEN_0639</name>
</gene>
<evidence type="ECO:0000313" key="2">
    <source>
        <dbReference type="EMBL" id="BAV96126.1"/>
    </source>
</evidence>
<dbReference type="KEGG" id="lem:LEN_0639"/>
<protein>
    <submittedName>
        <fullName evidence="2">Uncharacterized protein</fullName>
    </submittedName>
</protein>
<reference evidence="2 3" key="1">
    <citation type="journal article" date="2017" name="DNA Res.">
        <title>Complete genome sequence and expression profile of the commercial lytic enzyme producer Lysobacter enzymogenes M497-1.</title>
        <authorList>
            <person name="Takami H."/>
            <person name="Toyoda A."/>
            <person name="Uchiyama I."/>
            <person name="Itoh T."/>
            <person name="Takaki Y."/>
            <person name="Arai W."/>
            <person name="Nishi S."/>
            <person name="Kawai M."/>
            <person name="Shinya K."/>
            <person name="Ikeda H."/>
        </authorList>
    </citation>
    <scope>NUCLEOTIDE SEQUENCE [LARGE SCALE GENOMIC DNA]</scope>
    <source>
        <strain evidence="2 3">M497-1</strain>
    </source>
</reference>
<dbReference type="Proteomes" id="UP000218824">
    <property type="component" value="Chromosome"/>
</dbReference>
<feature type="region of interest" description="Disordered" evidence="1">
    <location>
        <begin position="440"/>
        <end position="477"/>
    </location>
</feature>
<evidence type="ECO:0000256" key="1">
    <source>
        <dbReference type="SAM" id="MobiDB-lite"/>
    </source>
</evidence>
<evidence type="ECO:0000313" key="3">
    <source>
        <dbReference type="Proteomes" id="UP000218824"/>
    </source>
</evidence>
<dbReference type="AlphaFoldDB" id="A0AAU9AC36"/>
<dbReference type="EMBL" id="AP014940">
    <property type="protein sequence ID" value="BAV96126.1"/>
    <property type="molecule type" value="Genomic_DNA"/>
</dbReference>
<feature type="compositionally biased region" description="Polar residues" evidence="1">
    <location>
        <begin position="451"/>
        <end position="460"/>
    </location>
</feature>